<dbReference type="AlphaFoldDB" id="A0AAV2HKN1"/>
<evidence type="ECO:0000259" key="2">
    <source>
        <dbReference type="PROSITE" id="PS50181"/>
    </source>
</evidence>
<feature type="domain" description="F-box" evidence="2">
    <location>
        <begin position="36"/>
        <end position="82"/>
    </location>
</feature>
<dbReference type="InterPro" id="IPR032675">
    <property type="entry name" value="LRR_dom_sf"/>
</dbReference>
<keyword evidence="4" id="KW-1185">Reference proteome</keyword>
<comment type="caution">
    <text evidence="3">The sequence shown here is derived from an EMBL/GenBank/DDBJ whole genome shotgun (WGS) entry which is preliminary data.</text>
</comment>
<dbReference type="InterPro" id="IPR036047">
    <property type="entry name" value="F-box-like_dom_sf"/>
</dbReference>
<sequence>MPSCRKKKNSVDQGRSRIPRTRSNNSVQEAAIRRIPLSWSNIPAIALCKIYHNLSDVDRSSLAQVCKAYCEVFRTPSLWRQRFIEFDGPKIKEQIEMETLFKSETGLCLSSGKCGISFAKRFRNCLQDLDICVKAILPVSREVLSDFRTLSESLDDANLTTLKISYPGLLSLESTRRQQFIKPLNRLL</sequence>
<gene>
    <name evidence="3" type="ORF">GSLYS_00008242001</name>
</gene>
<dbReference type="Pfam" id="PF12937">
    <property type="entry name" value="F-box-like"/>
    <property type="match status" value="1"/>
</dbReference>
<evidence type="ECO:0000256" key="1">
    <source>
        <dbReference type="SAM" id="MobiDB-lite"/>
    </source>
</evidence>
<dbReference type="InterPro" id="IPR001810">
    <property type="entry name" value="F-box_dom"/>
</dbReference>
<evidence type="ECO:0000313" key="3">
    <source>
        <dbReference type="EMBL" id="CAL1534282.1"/>
    </source>
</evidence>
<dbReference type="SUPFAM" id="SSF81383">
    <property type="entry name" value="F-box domain"/>
    <property type="match status" value="1"/>
</dbReference>
<reference evidence="3 4" key="1">
    <citation type="submission" date="2024-04" db="EMBL/GenBank/DDBJ databases">
        <authorList>
            <consortium name="Genoscope - CEA"/>
            <person name="William W."/>
        </authorList>
    </citation>
    <scope>NUCLEOTIDE SEQUENCE [LARGE SCALE GENOMIC DNA]</scope>
</reference>
<feature type="non-terminal residue" evidence="3">
    <location>
        <position position="188"/>
    </location>
</feature>
<dbReference type="Proteomes" id="UP001497497">
    <property type="component" value="Unassembled WGS sequence"/>
</dbReference>
<evidence type="ECO:0000313" key="4">
    <source>
        <dbReference type="Proteomes" id="UP001497497"/>
    </source>
</evidence>
<feature type="region of interest" description="Disordered" evidence="1">
    <location>
        <begin position="1"/>
        <end position="25"/>
    </location>
</feature>
<protein>
    <recommendedName>
        <fullName evidence="2">F-box domain-containing protein</fullName>
    </recommendedName>
</protein>
<organism evidence="3 4">
    <name type="scientific">Lymnaea stagnalis</name>
    <name type="common">Great pond snail</name>
    <name type="synonym">Helix stagnalis</name>
    <dbReference type="NCBI Taxonomy" id="6523"/>
    <lineage>
        <taxon>Eukaryota</taxon>
        <taxon>Metazoa</taxon>
        <taxon>Spiralia</taxon>
        <taxon>Lophotrochozoa</taxon>
        <taxon>Mollusca</taxon>
        <taxon>Gastropoda</taxon>
        <taxon>Heterobranchia</taxon>
        <taxon>Euthyneura</taxon>
        <taxon>Panpulmonata</taxon>
        <taxon>Hygrophila</taxon>
        <taxon>Lymnaeoidea</taxon>
        <taxon>Lymnaeidae</taxon>
        <taxon>Lymnaea</taxon>
    </lineage>
</organism>
<accession>A0AAV2HKN1</accession>
<proteinExistence type="predicted"/>
<dbReference type="Gene3D" id="3.80.10.10">
    <property type="entry name" value="Ribonuclease Inhibitor"/>
    <property type="match status" value="1"/>
</dbReference>
<dbReference type="EMBL" id="CAXITT010000166">
    <property type="protein sequence ID" value="CAL1534282.1"/>
    <property type="molecule type" value="Genomic_DNA"/>
</dbReference>
<name>A0AAV2HKN1_LYMST</name>
<dbReference type="PROSITE" id="PS50181">
    <property type="entry name" value="FBOX"/>
    <property type="match status" value="1"/>
</dbReference>